<evidence type="ECO:0000256" key="20">
    <source>
        <dbReference type="ARBA" id="ARBA00023180"/>
    </source>
</evidence>
<proteinExistence type="inferred from homology"/>
<keyword evidence="28" id="KW-1185">Reference proteome</keyword>
<dbReference type="Gene3D" id="1.10.510.10">
    <property type="entry name" value="Transferase(Phosphotransferase) domain 1"/>
    <property type="match status" value="1"/>
</dbReference>
<evidence type="ECO:0000256" key="7">
    <source>
        <dbReference type="ARBA" id="ARBA00022527"/>
    </source>
</evidence>
<dbReference type="InterPro" id="IPR055414">
    <property type="entry name" value="LRR_R13L4/SHOC2-like"/>
</dbReference>
<dbReference type="GO" id="GO:0005886">
    <property type="term" value="C:plasma membrane"/>
    <property type="evidence" value="ECO:0007669"/>
    <property type="project" value="UniProtKB-SubCell"/>
</dbReference>
<dbReference type="Pfam" id="PF08263">
    <property type="entry name" value="LRRNT_2"/>
    <property type="match status" value="1"/>
</dbReference>
<dbReference type="Gene3D" id="3.30.200.20">
    <property type="entry name" value="Phosphorylase Kinase, domain 1"/>
    <property type="match status" value="1"/>
</dbReference>
<dbReference type="PRINTS" id="PR00019">
    <property type="entry name" value="LEURICHRPT"/>
</dbReference>
<evidence type="ECO:0000256" key="23">
    <source>
        <dbReference type="PROSITE-ProRule" id="PRU10141"/>
    </source>
</evidence>
<evidence type="ECO:0000256" key="19">
    <source>
        <dbReference type="ARBA" id="ARBA00023170"/>
    </source>
</evidence>
<dbReference type="FunFam" id="1.10.510.10:FF:000309">
    <property type="entry name" value="Leucine-rich repeat receptor-like protein kinase"/>
    <property type="match status" value="1"/>
</dbReference>
<evidence type="ECO:0000256" key="22">
    <source>
        <dbReference type="ARBA" id="ARBA00048679"/>
    </source>
</evidence>
<comment type="subcellular location">
    <subcellularLocation>
        <location evidence="1">Cell membrane</location>
    </subcellularLocation>
    <subcellularLocation>
        <location evidence="2">Membrane</location>
        <topology evidence="2">Single-pass type I membrane protein</topology>
    </subcellularLocation>
</comment>
<dbReference type="EMBL" id="BKCP01010959">
    <property type="protein sequence ID" value="GER54179.1"/>
    <property type="molecule type" value="Genomic_DNA"/>
</dbReference>
<keyword evidence="13" id="KW-0677">Repeat</keyword>
<evidence type="ECO:0000313" key="27">
    <source>
        <dbReference type="EMBL" id="GER54179.1"/>
    </source>
</evidence>
<dbReference type="InterPro" id="IPR013210">
    <property type="entry name" value="LRR_N_plant-typ"/>
</dbReference>
<dbReference type="FunFam" id="3.80.10.10:FF:000213">
    <property type="entry name" value="Tyrosine-sulfated glycopeptide receptor 1"/>
    <property type="match status" value="1"/>
</dbReference>
<keyword evidence="10" id="KW-0808">Transferase</keyword>
<dbReference type="Proteomes" id="UP000325081">
    <property type="component" value="Unassembled WGS sequence"/>
</dbReference>
<dbReference type="GO" id="GO:0051707">
    <property type="term" value="P:response to other organism"/>
    <property type="evidence" value="ECO:0007669"/>
    <property type="project" value="UniProtKB-ARBA"/>
</dbReference>
<dbReference type="FunFam" id="3.30.200.20:FF:000309">
    <property type="entry name" value="Leucine-rich repeat receptor protein kinase MSP1"/>
    <property type="match status" value="1"/>
</dbReference>
<feature type="binding site" evidence="23">
    <location>
        <position position="787"/>
    </location>
    <ligand>
        <name>ATP</name>
        <dbReference type="ChEBI" id="CHEBI:30616"/>
    </ligand>
</feature>
<evidence type="ECO:0000259" key="26">
    <source>
        <dbReference type="PROSITE" id="PS50011"/>
    </source>
</evidence>
<evidence type="ECO:0000256" key="8">
    <source>
        <dbReference type="ARBA" id="ARBA00022553"/>
    </source>
</evidence>
<sequence length="1046" mass="115467">METHASLKLGSRFLLGFSFTMASGDLWLFERNVPQTAPNGSANDLAPNWTCSSNDLNSLRTFVEHLESSIDGWDINSSNCCGWPGITCDFSSSSLNSTAVVVTLHLTRQRLTGNLSESLSNLVHLRTLNLSHNNLQGQIPQSLMNLPNLETLDLSYNDLSGSFPENINLPSITTLNISENDITGRVPVEICINSTAIRALSAEGNFFSGFLPVGFGNCSSLEELNLASNSLSGAIHDDLFRLINLQKLDLRENQFSGHLSGLIGNLSNLVHLDLSSNSLSGNIPDIFNRLTQLRYFSAQSNNFSGVIPTTLSNSPTIMSINLRNNSLSGTIDLNCSALVNLVSLDLASNQFHGSIPENLPNCTQLRVVNFARITFSGQVPQSFVNFQSLSYLSLSNSSLTNLSRTLEILQHCKNLSTLVLTLNFRDEMMPNNIGLDFSGLRTLVIANCRLTGRVPQWLSRSKNLQLLDLSWNRLEGSIPSWFGNMSSLFYLDLSNNSLTGNIPIEITQMQSLISGNNISISMDESSLPNFPLFVRRNQTRLKYRRVVSFPPTLELGNNFLTGPVWPEFGNLKELHILDLKRNNLSGPIPSSLSRMTSLETLDLSFNNLSGTIPSSLTALTFLSTFDVAHNSLFGPIPSEGQFATFSKSSFEGNDGLCGAHAPRPCNHDFTPRASIVRSRGREGTVVGMGVGIGVGSSIIIFALVYLIFCRRNFAGEENSDDFDFTVDEKDLDRVSSLVILCHDKGTICLDDLLKATDGFDQSNIVGCGGFGLVYRAVLSDGRKVAIKRLSGENFQMEREFRAEVEALSRARHANLVPLQGYCKYRGDCLLIYSYMENGSLDYWLHEKPDGLASLDWGKRLKIACGAARGLAYLHLSCEPRILHRDIKSSNILLDGMFEARLADFGLARLILPYDTHVTTDLVGTLGYIPPEYSQASVASYKGDVYSFGVVLLELLTGKRPVDVCGPRCNRDLVAWVGEMKAQKRVAEVFDKSVYDERYAREMVGVLEIAFVCLSKNPRMRPCTEKLVLWLDSIGSTSEFRPKDEFD</sequence>
<comment type="similarity">
    <text evidence="4">Belongs to the RLP family.</text>
</comment>
<keyword evidence="6" id="KW-1003">Cell membrane</keyword>
<keyword evidence="8" id="KW-0597">Phosphoprotein</keyword>
<evidence type="ECO:0000256" key="18">
    <source>
        <dbReference type="ARBA" id="ARBA00023136"/>
    </source>
</evidence>
<feature type="domain" description="Protein kinase" evidence="26">
    <location>
        <begin position="759"/>
        <end position="1030"/>
    </location>
</feature>
<dbReference type="InterPro" id="IPR000719">
    <property type="entry name" value="Prot_kinase_dom"/>
</dbReference>
<comment type="similarity">
    <text evidence="3">Belongs to the protein kinase superfamily. Ser/Thr protein kinase family.</text>
</comment>
<dbReference type="PROSITE" id="PS00108">
    <property type="entry name" value="PROTEIN_KINASE_ST"/>
    <property type="match status" value="1"/>
</dbReference>
<comment type="catalytic activity">
    <reaction evidence="22">
        <text>L-seryl-[protein] + ATP = O-phospho-L-seryl-[protein] + ADP + H(+)</text>
        <dbReference type="Rhea" id="RHEA:17989"/>
        <dbReference type="Rhea" id="RHEA-COMP:9863"/>
        <dbReference type="Rhea" id="RHEA-COMP:11604"/>
        <dbReference type="ChEBI" id="CHEBI:15378"/>
        <dbReference type="ChEBI" id="CHEBI:29999"/>
        <dbReference type="ChEBI" id="CHEBI:30616"/>
        <dbReference type="ChEBI" id="CHEBI:83421"/>
        <dbReference type="ChEBI" id="CHEBI:456216"/>
        <dbReference type="EC" id="2.7.11.1"/>
    </reaction>
</comment>
<feature type="transmembrane region" description="Helical" evidence="24">
    <location>
        <begin position="685"/>
        <end position="708"/>
    </location>
</feature>
<keyword evidence="15 27" id="KW-0418">Kinase</keyword>
<comment type="caution">
    <text evidence="27">The sequence shown here is derived from an EMBL/GenBank/DDBJ whole genome shotgun (WGS) entry which is preliminary data.</text>
</comment>
<evidence type="ECO:0000256" key="16">
    <source>
        <dbReference type="ARBA" id="ARBA00022840"/>
    </source>
</evidence>
<evidence type="ECO:0000256" key="24">
    <source>
        <dbReference type="SAM" id="Phobius"/>
    </source>
</evidence>
<dbReference type="InterPro" id="IPR008271">
    <property type="entry name" value="Ser/Thr_kinase_AS"/>
</dbReference>
<dbReference type="PROSITE" id="PS50011">
    <property type="entry name" value="PROTEIN_KINASE_DOM"/>
    <property type="match status" value="1"/>
</dbReference>
<keyword evidence="9" id="KW-0433">Leucine-rich repeat</keyword>
<dbReference type="OrthoDB" id="676979at2759"/>
<dbReference type="InterPro" id="IPR017441">
    <property type="entry name" value="Protein_kinase_ATP_BS"/>
</dbReference>
<evidence type="ECO:0000256" key="25">
    <source>
        <dbReference type="SAM" id="SignalP"/>
    </source>
</evidence>
<evidence type="ECO:0000256" key="13">
    <source>
        <dbReference type="ARBA" id="ARBA00022737"/>
    </source>
</evidence>
<dbReference type="GO" id="GO:0006952">
    <property type="term" value="P:defense response"/>
    <property type="evidence" value="ECO:0007669"/>
    <property type="project" value="UniProtKB-ARBA"/>
</dbReference>
<dbReference type="Pfam" id="PF13855">
    <property type="entry name" value="LRR_8"/>
    <property type="match status" value="2"/>
</dbReference>
<dbReference type="PROSITE" id="PS00107">
    <property type="entry name" value="PROTEIN_KINASE_ATP"/>
    <property type="match status" value="1"/>
</dbReference>
<dbReference type="PANTHER" id="PTHR48006">
    <property type="entry name" value="LEUCINE-RICH REPEAT-CONTAINING PROTEIN DDB_G0281931-RELATED"/>
    <property type="match status" value="1"/>
</dbReference>
<dbReference type="FunFam" id="3.80.10.10:FF:000400">
    <property type="entry name" value="Nuclear pore complex protein NUP107"/>
    <property type="match status" value="1"/>
</dbReference>
<evidence type="ECO:0000256" key="3">
    <source>
        <dbReference type="ARBA" id="ARBA00008684"/>
    </source>
</evidence>
<evidence type="ECO:0000256" key="9">
    <source>
        <dbReference type="ARBA" id="ARBA00022614"/>
    </source>
</evidence>
<keyword evidence="7" id="KW-0723">Serine/threonine-protein kinase</keyword>
<dbReference type="SUPFAM" id="SSF52058">
    <property type="entry name" value="L domain-like"/>
    <property type="match status" value="3"/>
</dbReference>
<evidence type="ECO:0000256" key="21">
    <source>
        <dbReference type="ARBA" id="ARBA00047899"/>
    </source>
</evidence>
<dbReference type="SUPFAM" id="SSF56112">
    <property type="entry name" value="Protein kinase-like (PK-like)"/>
    <property type="match status" value="1"/>
</dbReference>
<dbReference type="Gene3D" id="3.80.10.10">
    <property type="entry name" value="Ribonuclease Inhibitor"/>
    <property type="match status" value="4"/>
</dbReference>
<keyword evidence="18 24" id="KW-0472">Membrane</keyword>
<evidence type="ECO:0000256" key="4">
    <source>
        <dbReference type="ARBA" id="ARBA00009592"/>
    </source>
</evidence>
<dbReference type="InterPro" id="IPR051824">
    <property type="entry name" value="LRR_Rcpt-Like_S/T_Kinase"/>
</dbReference>
<dbReference type="InterPro" id="IPR032675">
    <property type="entry name" value="LRR_dom_sf"/>
</dbReference>
<dbReference type="PANTHER" id="PTHR48006:SF102">
    <property type="entry name" value="LEUCINE-RICH REPEAT-CONTAINING PROTEIN DDB_G0281931-RELATED"/>
    <property type="match status" value="1"/>
</dbReference>
<dbReference type="SMART" id="SM00365">
    <property type="entry name" value="LRR_SD22"/>
    <property type="match status" value="5"/>
</dbReference>
<keyword evidence="17 24" id="KW-1133">Transmembrane helix</keyword>
<dbReference type="InterPro" id="IPR011009">
    <property type="entry name" value="Kinase-like_dom_sf"/>
</dbReference>
<reference evidence="28" key="1">
    <citation type="journal article" date="2019" name="Curr. Biol.">
        <title>Genome Sequence of Striga asiatica Provides Insight into the Evolution of Plant Parasitism.</title>
        <authorList>
            <person name="Yoshida S."/>
            <person name="Kim S."/>
            <person name="Wafula E.K."/>
            <person name="Tanskanen J."/>
            <person name="Kim Y.M."/>
            <person name="Honaas L."/>
            <person name="Yang Z."/>
            <person name="Spallek T."/>
            <person name="Conn C.E."/>
            <person name="Ichihashi Y."/>
            <person name="Cheong K."/>
            <person name="Cui S."/>
            <person name="Der J.P."/>
            <person name="Gundlach H."/>
            <person name="Jiao Y."/>
            <person name="Hori C."/>
            <person name="Ishida J.K."/>
            <person name="Kasahara H."/>
            <person name="Kiba T."/>
            <person name="Kim M.S."/>
            <person name="Koo N."/>
            <person name="Laohavisit A."/>
            <person name="Lee Y.H."/>
            <person name="Lumba S."/>
            <person name="McCourt P."/>
            <person name="Mortimer J.C."/>
            <person name="Mutuku J.M."/>
            <person name="Nomura T."/>
            <person name="Sasaki-Sekimoto Y."/>
            <person name="Seto Y."/>
            <person name="Wang Y."/>
            <person name="Wakatake T."/>
            <person name="Sakakibara H."/>
            <person name="Demura T."/>
            <person name="Yamaguchi S."/>
            <person name="Yoneyama K."/>
            <person name="Manabe R.I."/>
            <person name="Nelson D.C."/>
            <person name="Schulman A.H."/>
            <person name="Timko M.P."/>
            <person name="dePamphilis C.W."/>
            <person name="Choi D."/>
            <person name="Shirasu K."/>
        </authorList>
    </citation>
    <scope>NUCLEOTIDE SEQUENCE [LARGE SCALE GENOMIC DNA]</scope>
    <source>
        <strain evidence="28">cv. UVA1</strain>
    </source>
</reference>
<dbReference type="Pfam" id="PF23598">
    <property type="entry name" value="LRR_14"/>
    <property type="match status" value="1"/>
</dbReference>
<evidence type="ECO:0000256" key="6">
    <source>
        <dbReference type="ARBA" id="ARBA00022475"/>
    </source>
</evidence>
<feature type="chain" id="PRO_5022713039" description="non-specific serine/threonine protein kinase" evidence="25">
    <location>
        <begin position="25"/>
        <end position="1046"/>
    </location>
</feature>
<evidence type="ECO:0000313" key="28">
    <source>
        <dbReference type="Proteomes" id="UP000325081"/>
    </source>
</evidence>
<dbReference type="GO" id="GO:0004674">
    <property type="term" value="F:protein serine/threonine kinase activity"/>
    <property type="evidence" value="ECO:0007669"/>
    <property type="project" value="UniProtKB-KW"/>
</dbReference>
<name>A0A5A7R9C4_STRAF</name>
<dbReference type="SMART" id="SM00220">
    <property type="entry name" value="S_TKc"/>
    <property type="match status" value="1"/>
</dbReference>
<dbReference type="InterPro" id="IPR001611">
    <property type="entry name" value="Leu-rich_rpt"/>
</dbReference>
<dbReference type="PROSITE" id="PS51450">
    <property type="entry name" value="LRR"/>
    <property type="match status" value="3"/>
</dbReference>
<evidence type="ECO:0000256" key="15">
    <source>
        <dbReference type="ARBA" id="ARBA00022777"/>
    </source>
</evidence>
<dbReference type="AlphaFoldDB" id="A0A5A7R9C4"/>
<dbReference type="EC" id="2.7.11.1" evidence="5"/>
<dbReference type="GO" id="GO:0005524">
    <property type="term" value="F:ATP binding"/>
    <property type="evidence" value="ECO:0007669"/>
    <property type="project" value="UniProtKB-UniRule"/>
</dbReference>
<keyword evidence="16 23" id="KW-0067">ATP-binding</keyword>
<keyword evidence="14 23" id="KW-0547">Nucleotide-binding</keyword>
<protein>
    <recommendedName>
        <fullName evidence="5">non-specific serine/threonine protein kinase</fullName>
        <ecNumber evidence="5">2.7.11.1</ecNumber>
    </recommendedName>
</protein>
<accession>A0A5A7R9C4</accession>
<dbReference type="Pfam" id="PF00069">
    <property type="entry name" value="Pkinase"/>
    <property type="match status" value="1"/>
</dbReference>
<feature type="signal peptide" evidence="25">
    <location>
        <begin position="1"/>
        <end position="24"/>
    </location>
</feature>
<keyword evidence="20" id="KW-0325">Glycoprotein</keyword>
<keyword evidence="19 27" id="KW-0675">Receptor</keyword>
<comment type="catalytic activity">
    <reaction evidence="21">
        <text>L-threonyl-[protein] + ATP = O-phospho-L-threonyl-[protein] + ADP + H(+)</text>
        <dbReference type="Rhea" id="RHEA:46608"/>
        <dbReference type="Rhea" id="RHEA-COMP:11060"/>
        <dbReference type="Rhea" id="RHEA-COMP:11605"/>
        <dbReference type="ChEBI" id="CHEBI:15378"/>
        <dbReference type="ChEBI" id="CHEBI:30013"/>
        <dbReference type="ChEBI" id="CHEBI:30616"/>
        <dbReference type="ChEBI" id="CHEBI:61977"/>
        <dbReference type="ChEBI" id="CHEBI:456216"/>
        <dbReference type="EC" id="2.7.11.1"/>
    </reaction>
</comment>
<evidence type="ECO:0000256" key="10">
    <source>
        <dbReference type="ARBA" id="ARBA00022679"/>
    </source>
</evidence>
<organism evidence="27 28">
    <name type="scientific">Striga asiatica</name>
    <name type="common">Asiatic witchweed</name>
    <name type="synonym">Buchnera asiatica</name>
    <dbReference type="NCBI Taxonomy" id="4170"/>
    <lineage>
        <taxon>Eukaryota</taxon>
        <taxon>Viridiplantae</taxon>
        <taxon>Streptophyta</taxon>
        <taxon>Embryophyta</taxon>
        <taxon>Tracheophyta</taxon>
        <taxon>Spermatophyta</taxon>
        <taxon>Magnoliopsida</taxon>
        <taxon>eudicotyledons</taxon>
        <taxon>Gunneridae</taxon>
        <taxon>Pentapetalae</taxon>
        <taxon>asterids</taxon>
        <taxon>lamiids</taxon>
        <taxon>Lamiales</taxon>
        <taxon>Orobanchaceae</taxon>
        <taxon>Buchnereae</taxon>
        <taxon>Striga</taxon>
    </lineage>
</organism>
<dbReference type="SMART" id="SM00369">
    <property type="entry name" value="LRR_TYP"/>
    <property type="match status" value="10"/>
</dbReference>
<keyword evidence="12 25" id="KW-0732">Signal</keyword>
<dbReference type="InterPro" id="IPR003591">
    <property type="entry name" value="Leu-rich_rpt_typical-subtyp"/>
</dbReference>
<keyword evidence="11 24" id="KW-0812">Transmembrane</keyword>
<gene>
    <name evidence="27" type="ORF">STAS_31744</name>
</gene>
<evidence type="ECO:0000256" key="12">
    <source>
        <dbReference type="ARBA" id="ARBA00022729"/>
    </source>
</evidence>
<evidence type="ECO:0000256" key="14">
    <source>
        <dbReference type="ARBA" id="ARBA00022741"/>
    </source>
</evidence>
<evidence type="ECO:0000256" key="2">
    <source>
        <dbReference type="ARBA" id="ARBA00004479"/>
    </source>
</evidence>
<evidence type="ECO:0000256" key="11">
    <source>
        <dbReference type="ARBA" id="ARBA00022692"/>
    </source>
</evidence>
<evidence type="ECO:0000256" key="17">
    <source>
        <dbReference type="ARBA" id="ARBA00022989"/>
    </source>
</evidence>
<evidence type="ECO:0000256" key="5">
    <source>
        <dbReference type="ARBA" id="ARBA00012513"/>
    </source>
</evidence>
<dbReference type="FunFam" id="3.80.10.10:FF:000413">
    <property type="entry name" value="Inactive leucine-rich repeat receptor-like protein kinase"/>
    <property type="match status" value="1"/>
</dbReference>
<dbReference type="Pfam" id="PF00560">
    <property type="entry name" value="LRR_1"/>
    <property type="match status" value="1"/>
</dbReference>
<evidence type="ECO:0000256" key="1">
    <source>
        <dbReference type="ARBA" id="ARBA00004236"/>
    </source>
</evidence>